<dbReference type="SUPFAM" id="SSF53822">
    <property type="entry name" value="Periplasmic binding protein-like I"/>
    <property type="match status" value="1"/>
</dbReference>
<dbReference type="GO" id="GO:0003700">
    <property type="term" value="F:DNA-binding transcription factor activity"/>
    <property type="evidence" value="ECO:0007669"/>
    <property type="project" value="InterPro"/>
</dbReference>
<dbReference type="PANTHER" id="PTHR30146">
    <property type="entry name" value="LACI-RELATED TRANSCRIPTIONAL REPRESSOR"/>
    <property type="match status" value="1"/>
</dbReference>
<evidence type="ECO:0000256" key="2">
    <source>
        <dbReference type="ARBA" id="ARBA00023125"/>
    </source>
</evidence>
<evidence type="ECO:0000313" key="5">
    <source>
        <dbReference type="EMBL" id="TSJ77345.1"/>
    </source>
</evidence>
<evidence type="ECO:0000256" key="1">
    <source>
        <dbReference type="ARBA" id="ARBA00023015"/>
    </source>
</evidence>
<dbReference type="Gene3D" id="3.40.50.2300">
    <property type="match status" value="2"/>
</dbReference>
<gene>
    <name evidence="5" type="ORF">FPL22_14720</name>
</gene>
<dbReference type="SUPFAM" id="SSF46785">
    <property type="entry name" value="Winged helix' DNA-binding domain"/>
    <property type="match status" value="1"/>
</dbReference>
<keyword evidence="6" id="KW-1185">Reference proteome</keyword>
<organism evidence="5 6">
    <name type="scientific">Rariglobus hedericola</name>
    <dbReference type="NCBI Taxonomy" id="2597822"/>
    <lineage>
        <taxon>Bacteria</taxon>
        <taxon>Pseudomonadati</taxon>
        <taxon>Verrucomicrobiota</taxon>
        <taxon>Opitutia</taxon>
        <taxon>Opitutales</taxon>
        <taxon>Opitutaceae</taxon>
        <taxon>Rariglobus</taxon>
    </lineage>
</organism>
<dbReference type="PROSITE" id="PS50949">
    <property type="entry name" value="HTH_GNTR"/>
    <property type="match status" value="1"/>
</dbReference>
<dbReference type="Pfam" id="PF00392">
    <property type="entry name" value="GntR"/>
    <property type="match status" value="1"/>
</dbReference>
<comment type="caution">
    <text evidence="5">The sequence shown here is derived from an EMBL/GenBank/DDBJ whole genome shotgun (WGS) entry which is preliminary data.</text>
</comment>
<dbReference type="InterPro" id="IPR046335">
    <property type="entry name" value="LacI/GalR-like_sensor"/>
</dbReference>
<dbReference type="Gene3D" id="1.10.10.10">
    <property type="entry name" value="Winged helix-like DNA-binding domain superfamily/Winged helix DNA-binding domain"/>
    <property type="match status" value="1"/>
</dbReference>
<sequence length="625" mass="69685">MPPGNVVSDAILVLREWLDGSKFKPGARLPSERLLGRQLGLKHNAVNRAMGRLIAEGLVQREGYKLYYAGQATRVFTAFTCDLILGRRSIHLKSYRKLAKELEMDLRIHPYESVDTALGHMQALDVPSTECVLFDAPHGFSVSSWALGMERLLAHGVPAISIRQQAGKIPCVQADFTGALEMAFSHLRSLGHEDVALLTIAPRASVSIEIHDMWLSLARQKGGREMAKRMAFYDDDREDVRAFVKKLTGEWKSVTAVIVYSVYEAVAAHLVEELTRVKRRVPEDISVICLGDLPLLATVTPPISAVAFDFAAMHEIAFRLGQRLARRKHIAGLLPPFPCLRMDAHLLLRQSTAPTASFVPPKKHKVTEASTAISFGSPVVNPTELKQTFRELLKRPYGLVITTEASRFTAIDLTPYMNRSLHYRKGWLGDLPLPHLTEGRHLIHGVPFNVLGGPARTDRGAIVFHSATNETGSARGLPSRLKIPIGTHADAVYFLHGCGYTRYLANFATYTFYAGKKQLGSVPLIALGLPPHDSDAVQFQRDLQKANIQDWWPDFPHHDFTAARQAPIVAEQEDGVIQRYAYLYTLEWRNPFPKLKITHLEITSDPTQPTTLGLLAMSIVRKRDE</sequence>
<dbReference type="GO" id="GO:0000976">
    <property type="term" value="F:transcription cis-regulatory region binding"/>
    <property type="evidence" value="ECO:0007669"/>
    <property type="project" value="TreeGrafter"/>
</dbReference>
<dbReference type="RefSeq" id="WP_144353748.1">
    <property type="nucleotide sequence ID" value="NZ_CBCRVV010000026.1"/>
</dbReference>
<proteinExistence type="predicted"/>
<dbReference type="InterPro" id="IPR036390">
    <property type="entry name" value="WH_DNA-bd_sf"/>
</dbReference>
<evidence type="ECO:0000256" key="3">
    <source>
        <dbReference type="ARBA" id="ARBA00023163"/>
    </source>
</evidence>
<dbReference type="AlphaFoldDB" id="A0A556QL14"/>
<dbReference type="Pfam" id="PF13377">
    <property type="entry name" value="Peripla_BP_3"/>
    <property type="match status" value="1"/>
</dbReference>
<keyword evidence="2" id="KW-0238">DNA-binding</keyword>
<reference evidence="5 6" key="1">
    <citation type="submission" date="2019-07" db="EMBL/GenBank/DDBJ databases">
        <title>Description of 53C-WASEF.</title>
        <authorList>
            <person name="Pitt A."/>
            <person name="Hahn M.W."/>
        </authorList>
    </citation>
    <scope>NUCLEOTIDE SEQUENCE [LARGE SCALE GENOMIC DNA]</scope>
    <source>
        <strain evidence="5 6">53C-WASEF</strain>
    </source>
</reference>
<dbReference type="InterPro" id="IPR000524">
    <property type="entry name" value="Tscrpt_reg_HTH_GntR"/>
</dbReference>
<keyword evidence="3" id="KW-0804">Transcription</keyword>
<feature type="domain" description="HTH gntR-type" evidence="4">
    <location>
        <begin position="4"/>
        <end position="72"/>
    </location>
</feature>
<dbReference type="CDD" id="cd06267">
    <property type="entry name" value="PBP1_LacI_sugar_binding-like"/>
    <property type="match status" value="1"/>
</dbReference>
<dbReference type="InterPro" id="IPR036388">
    <property type="entry name" value="WH-like_DNA-bd_sf"/>
</dbReference>
<evidence type="ECO:0000313" key="6">
    <source>
        <dbReference type="Proteomes" id="UP000315648"/>
    </source>
</evidence>
<evidence type="ECO:0000259" key="4">
    <source>
        <dbReference type="PROSITE" id="PS50949"/>
    </source>
</evidence>
<dbReference type="EMBL" id="VMBG01000002">
    <property type="protein sequence ID" value="TSJ77345.1"/>
    <property type="molecule type" value="Genomic_DNA"/>
</dbReference>
<dbReference type="Proteomes" id="UP000315648">
    <property type="component" value="Unassembled WGS sequence"/>
</dbReference>
<dbReference type="OrthoDB" id="175513at2"/>
<keyword evidence="1" id="KW-0805">Transcription regulation</keyword>
<name>A0A556QL14_9BACT</name>
<accession>A0A556QL14</accession>
<dbReference type="PANTHER" id="PTHR30146:SF153">
    <property type="entry name" value="LACTOSE OPERON REPRESSOR"/>
    <property type="match status" value="1"/>
</dbReference>
<dbReference type="InterPro" id="IPR028082">
    <property type="entry name" value="Peripla_BP_I"/>
</dbReference>
<dbReference type="SMART" id="SM00345">
    <property type="entry name" value="HTH_GNTR"/>
    <property type="match status" value="1"/>
</dbReference>
<protein>
    <submittedName>
        <fullName evidence="5">GntR family transcriptional regulator</fullName>
    </submittedName>
</protein>